<dbReference type="InterPro" id="IPR056953">
    <property type="entry name" value="CUT_N"/>
</dbReference>
<keyword evidence="5 9" id="KW-0732">Signal</keyword>
<evidence type="ECO:0000259" key="10">
    <source>
        <dbReference type="PROSITE" id="PS51034"/>
    </source>
</evidence>
<dbReference type="PANTHER" id="PTHR22907">
    <property type="entry name" value="GH04558P"/>
    <property type="match status" value="1"/>
</dbReference>
<dbReference type="Pfam" id="PF25301">
    <property type="entry name" value="CUT_C"/>
    <property type="match status" value="1"/>
</dbReference>
<evidence type="ECO:0000256" key="5">
    <source>
        <dbReference type="ARBA" id="ARBA00022729"/>
    </source>
</evidence>
<dbReference type="GO" id="GO:0042302">
    <property type="term" value="F:structural constituent of cuticle"/>
    <property type="evidence" value="ECO:0007669"/>
    <property type="project" value="UniProtKB-KW"/>
</dbReference>
<keyword evidence="3" id="KW-1003">Cell membrane</keyword>
<accession>A0A0M3HMJ3</accession>
<feature type="transmembrane region" description="Helical" evidence="8">
    <location>
        <begin position="358"/>
        <end position="380"/>
    </location>
</feature>
<dbReference type="PROSITE" id="PS51034">
    <property type="entry name" value="ZP_2"/>
    <property type="match status" value="1"/>
</dbReference>
<evidence type="ECO:0000313" key="11">
    <source>
        <dbReference type="Proteomes" id="UP000036681"/>
    </source>
</evidence>
<evidence type="ECO:0000256" key="3">
    <source>
        <dbReference type="ARBA" id="ARBA00022475"/>
    </source>
</evidence>
<dbReference type="GO" id="GO:0005886">
    <property type="term" value="C:plasma membrane"/>
    <property type="evidence" value="ECO:0007669"/>
    <property type="project" value="UniProtKB-SubCell"/>
</dbReference>
<dbReference type="InterPro" id="IPR001507">
    <property type="entry name" value="ZP_dom"/>
</dbReference>
<evidence type="ECO:0000256" key="2">
    <source>
        <dbReference type="ARBA" id="ARBA00022460"/>
    </source>
</evidence>
<feature type="domain" description="ZP" evidence="10">
    <location>
        <begin position="36"/>
        <end position="281"/>
    </location>
</feature>
<dbReference type="InterPro" id="IPR051962">
    <property type="entry name" value="Cuticlin"/>
</dbReference>
<dbReference type="InterPro" id="IPR057475">
    <property type="entry name" value="CUT_C"/>
</dbReference>
<dbReference type="Proteomes" id="UP000036681">
    <property type="component" value="Unplaced"/>
</dbReference>
<keyword evidence="4 8" id="KW-0812">Transmembrane</keyword>
<feature type="signal peptide" evidence="9">
    <location>
        <begin position="1"/>
        <end position="22"/>
    </location>
</feature>
<sequence>MQPVAMLRRILVGFLLLTPISSIPIDNGIEGDPEVECGPTALEINVNTKNPFVGHVYVKGLYSKDECRQEGSGEPVGGIQLPFDSCNVARVRSLNPRGVFVRTTIVITFHPQFLTKIDRAYRIECFYMEADKTISTQLEVSDLTTVFQTQALPMPICRYDILEGGPTGQPVRFGIIGQQVYHKWTCDSEATDTFCALVHSCIVDDGNGDTVEILNDEGCALDKYLLNNLEYPTDLMAGQETHIYKYADRSQLFYQCQITITIKEPDSECPRPTCSEPEGFGALKSGQIQEMKFDQAKLLRKRAIGDGNTLDVRTEVSTLEITDQDIALPTHLHHRLQSTARQHVVNSQSLDGVCMSPLAISLFLVTGVTIVATVLAAALLRVNSHKP</sequence>
<organism evidence="11 12">
    <name type="scientific">Ascaris lumbricoides</name>
    <name type="common">Giant roundworm</name>
    <dbReference type="NCBI Taxonomy" id="6252"/>
    <lineage>
        <taxon>Eukaryota</taxon>
        <taxon>Metazoa</taxon>
        <taxon>Ecdysozoa</taxon>
        <taxon>Nematoda</taxon>
        <taxon>Chromadorea</taxon>
        <taxon>Rhabditida</taxon>
        <taxon>Spirurina</taxon>
        <taxon>Ascaridomorpha</taxon>
        <taxon>Ascaridoidea</taxon>
        <taxon>Ascarididae</taxon>
        <taxon>Ascaris</taxon>
    </lineage>
</organism>
<keyword evidence="11" id="KW-1185">Reference proteome</keyword>
<dbReference type="AlphaFoldDB" id="A0A0M3HMJ3"/>
<evidence type="ECO:0000256" key="9">
    <source>
        <dbReference type="SAM" id="SignalP"/>
    </source>
</evidence>
<proteinExistence type="predicted"/>
<evidence type="ECO:0000256" key="4">
    <source>
        <dbReference type="ARBA" id="ARBA00022692"/>
    </source>
</evidence>
<evidence type="ECO:0000256" key="6">
    <source>
        <dbReference type="ARBA" id="ARBA00022989"/>
    </source>
</evidence>
<dbReference type="PANTHER" id="PTHR22907:SF51">
    <property type="entry name" value="CUTICLIN-1"/>
    <property type="match status" value="1"/>
</dbReference>
<keyword evidence="6 8" id="KW-1133">Transmembrane helix</keyword>
<evidence type="ECO:0000256" key="1">
    <source>
        <dbReference type="ARBA" id="ARBA00004251"/>
    </source>
</evidence>
<keyword evidence="7 8" id="KW-0472">Membrane</keyword>
<comment type="subcellular location">
    <subcellularLocation>
        <location evidence="1">Cell membrane</location>
        <topology evidence="1">Single-pass type I membrane protein</topology>
    </subcellularLocation>
</comment>
<dbReference type="Pfam" id="PF25057">
    <property type="entry name" value="CUT_N"/>
    <property type="match status" value="1"/>
</dbReference>
<name>A0A0M3HMJ3_ASCLU</name>
<dbReference type="WBParaSite" id="ALUE_0000274701-mRNA-1">
    <property type="protein sequence ID" value="ALUE_0000274701-mRNA-1"/>
    <property type="gene ID" value="ALUE_0000274701"/>
</dbReference>
<keyword evidence="2" id="KW-0193">Cuticle</keyword>
<evidence type="ECO:0000313" key="12">
    <source>
        <dbReference type="WBParaSite" id="ALUE_0000274701-mRNA-1"/>
    </source>
</evidence>
<evidence type="ECO:0000256" key="7">
    <source>
        <dbReference type="ARBA" id="ARBA00023136"/>
    </source>
</evidence>
<dbReference type="SMART" id="SM00241">
    <property type="entry name" value="ZP"/>
    <property type="match status" value="1"/>
</dbReference>
<protein>
    <submittedName>
        <fullName evidence="12">ZP domain-containing protein</fullName>
    </submittedName>
</protein>
<reference evidence="12" key="1">
    <citation type="submission" date="2016-05" db="UniProtKB">
        <authorList>
            <consortium name="WormBaseParasite"/>
        </authorList>
    </citation>
    <scope>IDENTIFICATION</scope>
</reference>
<feature type="chain" id="PRO_5007778186" evidence="9">
    <location>
        <begin position="23"/>
        <end position="387"/>
    </location>
</feature>
<evidence type="ECO:0000256" key="8">
    <source>
        <dbReference type="SAM" id="Phobius"/>
    </source>
</evidence>